<dbReference type="EMBL" id="BDOQ01000013">
    <property type="protein sequence ID" value="GBG15115.1"/>
    <property type="molecule type" value="Genomic_DNA"/>
</dbReference>
<keyword evidence="2" id="KW-0808">Transferase</keyword>
<keyword evidence="2" id="KW-0012">Acyltransferase</keyword>
<keyword evidence="1" id="KW-1133">Transmembrane helix</keyword>
<dbReference type="GO" id="GO:0016746">
    <property type="term" value="F:acyltransferase activity"/>
    <property type="evidence" value="ECO:0007669"/>
    <property type="project" value="UniProtKB-KW"/>
</dbReference>
<evidence type="ECO:0000313" key="2">
    <source>
        <dbReference type="EMBL" id="GBG15115.1"/>
    </source>
</evidence>
<name>A0A2R5FAR2_9PROT</name>
<keyword evidence="3" id="KW-1185">Reference proteome</keyword>
<proteinExistence type="predicted"/>
<sequence length="118" mass="13679">MLRLILMLGALSLLLATTDRSRLMSGLYWLLQPLRLFNIEPSRFAARLWLTLHYVETMPKGVFHLLRQQGWRLESVLRYEAEAPETVMLSFPVMRSFDWVCIAGLIPFMVALAAGWVR</sequence>
<evidence type="ECO:0000313" key="3">
    <source>
        <dbReference type="Proteomes" id="UP000245081"/>
    </source>
</evidence>
<keyword evidence="1" id="KW-0472">Membrane</keyword>
<dbReference type="Proteomes" id="UP000245081">
    <property type="component" value="Unassembled WGS sequence"/>
</dbReference>
<feature type="transmembrane region" description="Helical" evidence="1">
    <location>
        <begin position="97"/>
        <end position="117"/>
    </location>
</feature>
<dbReference type="AlphaFoldDB" id="A0A2R5FAR2"/>
<accession>A0A2R5FAR2</accession>
<comment type="caution">
    <text evidence="2">The sequence shown here is derived from an EMBL/GenBank/DDBJ whole genome shotgun (WGS) entry which is preliminary data.</text>
</comment>
<organism evidence="2 3">
    <name type="scientific">Novimethylophilus kurashikiensis</name>
    <dbReference type="NCBI Taxonomy" id="1825523"/>
    <lineage>
        <taxon>Bacteria</taxon>
        <taxon>Pseudomonadati</taxon>
        <taxon>Pseudomonadota</taxon>
        <taxon>Betaproteobacteria</taxon>
        <taxon>Nitrosomonadales</taxon>
        <taxon>Methylophilaceae</taxon>
        <taxon>Novimethylophilus</taxon>
    </lineage>
</organism>
<evidence type="ECO:0000256" key="1">
    <source>
        <dbReference type="SAM" id="Phobius"/>
    </source>
</evidence>
<gene>
    <name evidence="2" type="ORF">NMK_2718</name>
</gene>
<protein>
    <submittedName>
        <fullName evidence="2">Lipid A biosynthesis acyltransferase</fullName>
    </submittedName>
</protein>
<reference evidence="2 3" key="1">
    <citation type="journal article" date="2018" name="Environ. Microbiol.">
        <title>Isolation and genomic characterization of Novimethylophilus kurashikiensis gen. nov. sp. nov., a new lanthanide-dependent methylotrophic species of Methylophilaceae.</title>
        <authorList>
            <person name="Lv H."/>
            <person name="Sahin N."/>
            <person name="Tani A."/>
        </authorList>
    </citation>
    <scope>NUCLEOTIDE SEQUENCE [LARGE SCALE GENOMIC DNA]</scope>
    <source>
        <strain evidence="2 3">La2-4</strain>
    </source>
</reference>
<keyword evidence="1" id="KW-0812">Transmembrane</keyword>